<feature type="region of interest" description="Disordered" evidence="1">
    <location>
        <begin position="235"/>
        <end position="276"/>
    </location>
</feature>
<sequence>MVSITVVIPCFNDAPFLERALAALAVQTRLADEVIVVDNGSTDASASVARAAGARLVSEPVHGIWPAAAAGYDAASGDLIARIDADSVVPGDWLAQIEAEFLRSPEIDVLTGPGRFYDCSPVVAALGEHLYIGGYFWFMSWWLTQPPIFGSNFAMRRQLWRGVREQVHRTIPNVHDDLDLSYHLDPSAVVVYRSSLRVGISARPFNSFSGFFRRIGWAFRTMQLHWSDESPLRRRQARRAMRAGQTGHIGQAGQTAQTGQAGLAGTEADEPPRSLS</sequence>
<dbReference type="Proteomes" id="UP001501803">
    <property type="component" value="Unassembled WGS sequence"/>
</dbReference>
<gene>
    <name evidence="3" type="primary">crtX</name>
    <name evidence="3" type="ORF">GCM10022381_40340</name>
</gene>
<proteinExistence type="predicted"/>
<dbReference type="Gene3D" id="3.90.550.10">
    <property type="entry name" value="Spore Coat Polysaccharide Biosynthesis Protein SpsA, Chain A"/>
    <property type="match status" value="1"/>
</dbReference>
<feature type="domain" description="Glycosyltransferase 2-like" evidence="2">
    <location>
        <begin position="5"/>
        <end position="145"/>
    </location>
</feature>
<dbReference type="InterPro" id="IPR050834">
    <property type="entry name" value="Glycosyltransf_2"/>
</dbReference>
<dbReference type="EMBL" id="BAABCN010000017">
    <property type="protein sequence ID" value="GAA3894654.1"/>
    <property type="molecule type" value="Genomic_DNA"/>
</dbReference>
<dbReference type="InterPro" id="IPR001173">
    <property type="entry name" value="Glyco_trans_2-like"/>
</dbReference>
<evidence type="ECO:0000259" key="2">
    <source>
        <dbReference type="Pfam" id="PF00535"/>
    </source>
</evidence>
<name>A0ABP7L5E7_9MICO</name>
<dbReference type="InterPro" id="IPR029044">
    <property type="entry name" value="Nucleotide-diphossugar_trans"/>
</dbReference>
<dbReference type="RefSeq" id="WP_345069670.1">
    <property type="nucleotide sequence ID" value="NZ_BAABCN010000017.1"/>
</dbReference>
<comment type="caution">
    <text evidence="3">The sequence shown here is derived from an EMBL/GenBank/DDBJ whole genome shotgun (WGS) entry which is preliminary data.</text>
</comment>
<evidence type="ECO:0000313" key="4">
    <source>
        <dbReference type="Proteomes" id="UP001501803"/>
    </source>
</evidence>
<keyword evidence="4" id="KW-1185">Reference proteome</keyword>
<dbReference type="SUPFAM" id="SSF53448">
    <property type="entry name" value="Nucleotide-diphospho-sugar transferases"/>
    <property type="match status" value="1"/>
</dbReference>
<dbReference type="CDD" id="cd00761">
    <property type="entry name" value="Glyco_tranf_GTA_type"/>
    <property type="match status" value="1"/>
</dbReference>
<feature type="compositionally biased region" description="Low complexity" evidence="1">
    <location>
        <begin position="242"/>
        <end position="266"/>
    </location>
</feature>
<organism evidence="3 4">
    <name type="scientific">Leifsonia kafniensis</name>
    <dbReference type="NCBI Taxonomy" id="475957"/>
    <lineage>
        <taxon>Bacteria</taxon>
        <taxon>Bacillati</taxon>
        <taxon>Actinomycetota</taxon>
        <taxon>Actinomycetes</taxon>
        <taxon>Micrococcales</taxon>
        <taxon>Microbacteriaceae</taxon>
        <taxon>Leifsonia</taxon>
    </lineage>
</organism>
<dbReference type="Pfam" id="PF00535">
    <property type="entry name" value="Glycos_transf_2"/>
    <property type="match status" value="1"/>
</dbReference>
<accession>A0ABP7L5E7</accession>
<evidence type="ECO:0000256" key="1">
    <source>
        <dbReference type="SAM" id="MobiDB-lite"/>
    </source>
</evidence>
<protein>
    <submittedName>
        <fullName evidence="3">C50 carotenoid glucosyltransferase CrtX</fullName>
    </submittedName>
</protein>
<dbReference type="PANTHER" id="PTHR43685:SF2">
    <property type="entry name" value="GLYCOSYLTRANSFERASE 2-LIKE DOMAIN-CONTAINING PROTEIN"/>
    <property type="match status" value="1"/>
</dbReference>
<dbReference type="PANTHER" id="PTHR43685">
    <property type="entry name" value="GLYCOSYLTRANSFERASE"/>
    <property type="match status" value="1"/>
</dbReference>
<evidence type="ECO:0000313" key="3">
    <source>
        <dbReference type="EMBL" id="GAA3894654.1"/>
    </source>
</evidence>
<reference evidence="4" key="1">
    <citation type="journal article" date="2019" name="Int. J. Syst. Evol. Microbiol.">
        <title>The Global Catalogue of Microorganisms (GCM) 10K type strain sequencing project: providing services to taxonomists for standard genome sequencing and annotation.</title>
        <authorList>
            <consortium name="The Broad Institute Genomics Platform"/>
            <consortium name="The Broad Institute Genome Sequencing Center for Infectious Disease"/>
            <person name="Wu L."/>
            <person name="Ma J."/>
        </authorList>
    </citation>
    <scope>NUCLEOTIDE SEQUENCE [LARGE SCALE GENOMIC DNA]</scope>
    <source>
        <strain evidence="4">JCM 17021</strain>
    </source>
</reference>